<evidence type="ECO:0000313" key="5">
    <source>
        <dbReference type="Proteomes" id="UP001162060"/>
    </source>
</evidence>
<dbReference type="EMBL" id="CAKLBY020000339">
    <property type="protein sequence ID" value="CAK7945991.1"/>
    <property type="molecule type" value="Genomic_DNA"/>
</dbReference>
<accession>A0AAV1VHS8</accession>
<feature type="compositionally biased region" description="Basic and acidic residues" evidence="2">
    <location>
        <begin position="129"/>
        <end position="145"/>
    </location>
</feature>
<proteinExistence type="inferred from homology"/>
<keyword evidence="3" id="KW-0472">Membrane</keyword>
<comment type="similarity">
    <text evidence="1">Belongs to the ANP1/MMN9/VAN1 family.</text>
</comment>
<keyword evidence="3" id="KW-1133">Transmembrane helix</keyword>
<comment type="caution">
    <text evidence="4">The sequence shown here is derived from an EMBL/GenBank/DDBJ whole genome shotgun (WGS) entry which is preliminary data.</text>
</comment>
<dbReference type="Gene3D" id="3.90.550.10">
    <property type="entry name" value="Spore Coat Polysaccharide Biosynthesis Protein SpsA, Chain A"/>
    <property type="match status" value="1"/>
</dbReference>
<evidence type="ECO:0000256" key="1">
    <source>
        <dbReference type="ARBA" id="ARBA00037964"/>
    </source>
</evidence>
<name>A0AAV1VHS8_9STRA</name>
<evidence type="ECO:0000256" key="3">
    <source>
        <dbReference type="SAM" id="Phobius"/>
    </source>
</evidence>
<gene>
    <name evidence="4" type="ORF">PM001_LOCUS31141</name>
</gene>
<evidence type="ECO:0000256" key="2">
    <source>
        <dbReference type="SAM" id="MobiDB-lite"/>
    </source>
</evidence>
<sequence length="487" mass="55414">MNKREGKDPSCRDKALMQQLRLYSRRQYIVLAVLGAMIFVIWFQSYEGTTASTKPKLQSTTLSEFRTPTSITKDENLAKKAPELRTPTATTKDENPTKEAPELRTPPAVTKDDHLNEETPELTTPPVVTKDESVKETETKKPEGKKQRKVPKGPVTSVLRPMTPDLPPLNPDVAFQITSSSDEFDEYHELFPQYGKNESGEHYRIENTRVLAQPGNRETDSVLIVCVFNDASSWGENRTIADFFELVGSFDYNKEKISITLLTSSNAEFLTIQKLFLTYIHEYTRLSVILRNDFAQGGLTRSNRHRPSLQGSRRRMLARYRNYALLSTMQSWHQHVVWLDADTKLIPSYLLAKMVHSGLDILTPVCYVEVRGTLNNYDLNAWVGERTVRPPTHRHGTYVPRPLHVEFLDQIDKSKGPFAPIDSVGGTMLYVRADVHRQGILFPVHYVIGSEWGREGYDGIETEGLCYTASFLGFKCWGMINETIVHP</sequence>
<reference evidence="4" key="1">
    <citation type="submission" date="2024-01" db="EMBL/GenBank/DDBJ databases">
        <authorList>
            <person name="Webb A."/>
        </authorList>
    </citation>
    <scope>NUCLEOTIDE SEQUENCE</scope>
    <source>
        <strain evidence="4">Pm1</strain>
    </source>
</reference>
<feature type="compositionally biased region" description="Basic and acidic residues" evidence="2">
    <location>
        <begin position="91"/>
        <end position="102"/>
    </location>
</feature>
<dbReference type="Pfam" id="PF03452">
    <property type="entry name" value="Anp1"/>
    <property type="match status" value="1"/>
</dbReference>
<evidence type="ECO:0000313" key="4">
    <source>
        <dbReference type="EMBL" id="CAK7945991.1"/>
    </source>
</evidence>
<feature type="compositionally biased region" description="Basic and acidic residues" evidence="2">
    <location>
        <begin position="72"/>
        <end position="83"/>
    </location>
</feature>
<organism evidence="4 5">
    <name type="scientific">Peronospora matthiolae</name>
    <dbReference type="NCBI Taxonomy" id="2874970"/>
    <lineage>
        <taxon>Eukaryota</taxon>
        <taxon>Sar</taxon>
        <taxon>Stramenopiles</taxon>
        <taxon>Oomycota</taxon>
        <taxon>Peronosporomycetes</taxon>
        <taxon>Peronosporales</taxon>
        <taxon>Peronosporaceae</taxon>
        <taxon>Peronospora</taxon>
    </lineage>
</organism>
<protein>
    <submittedName>
        <fullName evidence="4">Uncharacterized protein</fullName>
    </submittedName>
</protein>
<dbReference type="InterPro" id="IPR029044">
    <property type="entry name" value="Nucleotide-diphossugar_trans"/>
</dbReference>
<dbReference type="AlphaFoldDB" id="A0AAV1VHS8"/>
<dbReference type="Proteomes" id="UP001162060">
    <property type="component" value="Unassembled WGS sequence"/>
</dbReference>
<keyword evidence="3" id="KW-0812">Transmembrane</keyword>
<dbReference type="InterPro" id="IPR052086">
    <property type="entry name" value="Mannan_Polymerase_Subunit"/>
</dbReference>
<feature type="transmembrane region" description="Helical" evidence="3">
    <location>
        <begin position="28"/>
        <end position="46"/>
    </location>
</feature>
<dbReference type="PANTHER" id="PTHR43083">
    <property type="entry name" value="MANNAN POLYMERASE II"/>
    <property type="match status" value="1"/>
</dbReference>
<feature type="region of interest" description="Disordered" evidence="2">
    <location>
        <begin position="68"/>
        <end position="170"/>
    </location>
</feature>
<dbReference type="PANTHER" id="PTHR43083:SF6">
    <property type="entry name" value="MANNAN POLYMERASE COMPLEXES SUBUNIT MNN9"/>
    <property type="match status" value="1"/>
</dbReference>